<evidence type="ECO:0000313" key="4">
    <source>
        <dbReference type="EnsemblMetazoa" id="CapteP109700"/>
    </source>
</evidence>
<dbReference type="InterPro" id="IPR016039">
    <property type="entry name" value="Thiolase-like"/>
</dbReference>
<evidence type="ECO:0000259" key="2">
    <source>
        <dbReference type="PROSITE" id="PS52004"/>
    </source>
</evidence>
<dbReference type="PANTHER" id="PTHR43775:SF53">
    <property type="entry name" value="HYBRID PKS-NRPS SYNTHETASE PYNA-LIKE"/>
    <property type="match status" value="1"/>
</dbReference>
<dbReference type="Pfam" id="PF02801">
    <property type="entry name" value="Ketoacyl-synt_C"/>
    <property type="match status" value="1"/>
</dbReference>
<dbReference type="Proteomes" id="UP000014760">
    <property type="component" value="Unassembled WGS sequence"/>
</dbReference>
<dbReference type="EMBL" id="KB310691">
    <property type="protein sequence ID" value="ELT90986.1"/>
    <property type="molecule type" value="Genomic_DNA"/>
</dbReference>
<reference evidence="4" key="3">
    <citation type="submission" date="2015-06" db="UniProtKB">
        <authorList>
            <consortium name="EnsemblMetazoa"/>
        </authorList>
    </citation>
    <scope>IDENTIFICATION</scope>
</reference>
<dbReference type="HOGENOM" id="CLU_000022_16_2_1"/>
<feature type="non-terminal residue" evidence="3">
    <location>
        <position position="238"/>
    </location>
</feature>
<dbReference type="GO" id="GO:0004315">
    <property type="term" value="F:3-oxoacyl-[acyl-carrier-protein] synthase activity"/>
    <property type="evidence" value="ECO:0007669"/>
    <property type="project" value="InterPro"/>
</dbReference>
<dbReference type="InterPro" id="IPR020841">
    <property type="entry name" value="PKS_Beta-ketoAc_synthase_dom"/>
</dbReference>
<dbReference type="SUPFAM" id="SSF53901">
    <property type="entry name" value="Thiolase-like"/>
    <property type="match status" value="1"/>
</dbReference>
<keyword evidence="5" id="KW-1185">Reference proteome</keyword>
<proteinExistence type="predicted"/>
<sequence length="238" mass="25270">MSTREASFIDAQHRQCMETTELALQDAGIDTLNVPKDTGVYLGMGIIDIPGALSENRHLYNGHTVNGMAHTAAANRVSHHYGLEGPSCAVDTACAASMTAVHVGIMSMWNKECRMAIAGATSQVYSPECVIAFSQLGVLSPTGNSAPFDESNNGYVRSEGTGIVILKSIDDAIRDGDHIYCVIRGTTSAHNGYSMSLTLPSAPAQINLIQKCYEQFGVDMSIVDYVEAHGTGTPVGDP</sequence>
<dbReference type="SMART" id="SM00825">
    <property type="entry name" value="PKS_KS"/>
    <property type="match status" value="1"/>
</dbReference>
<dbReference type="InterPro" id="IPR014030">
    <property type="entry name" value="Ketoacyl_synth_N"/>
</dbReference>
<dbReference type="Pfam" id="PF00109">
    <property type="entry name" value="ketoacyl-synt"/>
    <property type="match status" value="1"/>
</dbReference>
<feature type="domain" description="Ketosynthase family 3 (KS3)" evidence="2">
    <location>
        <begin position="1"/>
        <end position="238"/>
    </location>
</feature>
<dbReference type="Gene3D" id="3.40.47.10">
    <property type="match status" value="1"/>
</dbReference>
<dbReference type="InterPro" id="IPR014031">
    <property type="entry name" value="Ketoacyl_synth_C"/>
</dbReference>
<dbReference type="EnsemblMetazoa" id="CapteT109700">
    <property type="protein sequence ID" value="CapteP109700"/>
    <property type="gene ID" value="CapteG109700"/>
</dbReference>
<dbReference type="EMBL" id="AMQN01003010">
    <property type="status" value="NOT_ANNOTATED_CDS"/>
    <property type="molecule type" value="Genomic_DNA"/>
</dbReference>
<dbReference type="OMA" id="CNDARAV"/>
<reference evidence="5" key="1">
    <citation type="submission" date="2012-12" db="EMBL/GenBank/DDBJ databases">
        <authorList>
            <person name="Hellsten U."/>
            <person name="Grimwood J."/>
            <person name="Chapman J.A."/>
            <person name="Shapiro H."/>
            <person name="Aerts A."/>
            <person name="Otillar R.P."/>
            <person name="Terry A.Y."/>
            <person name="Boore J.L."/>
            <person name="Simakov O."/>
            <person name="Marletaz F."/>
            <person name="Cho S.-J."/>
            <person name="Edsinger-Gonzales E."/>
            <person name="Havlak P."/>
            <person name="Kuo D.-H."/>
            <person name="Larsson T."/>
            <person name="Lv J."/>
            <person name="Arendt D."/>
            <person name="Savage R."/>
            <person name="Osoegawa K."/>
            <person name="de Jong P."/>
            <person name="Lindberg D.R."/>
            <person name="Seaver E.C."/>
            <person name="Weisblat D.A."/>
            <person name="Putnam N.H."/>
            <person name="Grigoriev I.V."/>
            <person name="Rokhsar D.S."/>
        </authorList>
    </citation>
    <scope>NUCLEOTIDE SEQUENCE</scope>
    <source>
        <strain evidence="5">I ESC-2004</strain>
    </source>
</reference>
<dbReference type="STRING" id="283909.R7THC9"/>
<evidence type="ECO:0000256" key="1">
    <source>
        <dbReference type="ARBA" id="ARBA00022679"/>
    </source>
</evidence>
<gene>
    <name evidence="3" type="ORF">CAPTEDRAFT_109700</name>
</gene>
<accession>R7THC9</accession>
<reference evidence="3 5" key="2">
    <citation type="journal article" date="2013" name="Nature">
        <title>Insights into bilaterian evolution from three spiralian genomes.</title>
        <authorList>
            <person name="Simakov O."/>
            <person name="Marletaz F."/>
            <person name="Cho S.J."/>
            <person name="Edsinger-Gonzales E."/>
            <person name="Havlak P."/>
            <person name="Hellsten U."/>
            <person name="Kuo D.H."/>
            <person name="Larsson T."/>
            <person name="Lv J."/>
            <person name="Arendt D."/>
            <person name="Savage R."/>
            <person name="Osoegawa K."/>
            <person name="de Jong P."/>
            <person name="Grimwood J."/>
            <person name="Chapman J.A."/>
            <person name="Shapiro H."/>
            <person name="Aerts A."/>
            <person name="Otillar R.P."/>
            <person name="Terry A.Y."/>
            <person name="Boore J.L."/>
            <person name="Grigoriev I.V."/>
            <person name="Lindberg D.R."/>
            <person name="Seaver E.C."/>
            <person name="Weisblat D.A."/>
            <person name="Putnam N.H."/>
            <person name="Rokhsar D.S."/>
        </authorList>
    </citation>
    <scope>NUCLEOTIDE SEQUENCE</scope>
    <source>
        <strain evidence="3 5">I ESC-2004</strain>
    </source>
</reference>
<dbReference type="OrthoDB" id="329835at2759"/>
<keyword evidence="1" id="KW-0808">Transferase</keyword>
<dbReference type="PROSITE" id="PS52004">
    <property type="entry name" value="KS3_2"/>
    <property type="match status" value="1"/>
</dbReference>
<dbReference type="InterPro" id="IPR050091">
    <property type="entry name" value="PKS_NRPS_Biosynth_Enz"/>
</dbReference>
<dbReference type="InterPro" id="IPR018201">
    <property type="entry name" value="Ketoacyl_synth_AS"/>
</dbReference>
<dbReference type="PANTHER" id="PTHR43775">
    <property type="entry name" value="FATTY ACID SYNTHASE"/>
    <property type="match status" value="1"/>
</dbReference>
<evidence type="ECO:0000313" key="5">
    <source>
        <dbReference type="Proteomes" id="UP000014760"/>
    </source>
</evidence>
<dbReference type="GO" id="GO:0006633">
    <property type="term" value="P:fatty acid biosynthetic process"/>
    <property type="evidence" value="ECO:0007669"/>
    <property type="project" value="InterPro"/>
</dbReference>
<evidence type="ECO:0000313" key="3">
    <source>
        <dbReference type="EMBL" id="ELT90986.1"/>
    </source>
</evidence>
<dbReference type="GO" id="GO:0004312">
    <property type="term" value="F:fatty acid synthase activity"/>
    <property type="evidence" value="ECO:0007669"/>
    <property type="project" value="TreeGrafter"/>
</dbReference>
<protein>
    <recommendedName>
        <fullName evidence="2">Ketosynthase family 3 (KS3) domain-containing protein</fullName>
    </recommendedName>
</protein>
<name>R7THC9_CAPTE</name>
<dbReference type="AlphaFoldDB" id="R7THC9"/>
<dbReference type="PROSITE" id="PS00606">
    <property type="entry name" value="KS3_1"/>
    <property type="match status" value="1"/>
</dbReference>
<organism evidence="3">
    <name type="scientific">Capitella teleta</name>
    <name type="common">Polychaete worm</name>
    <dbReference type="NCBI Taxonomy" id="283909"/>
    <lineage>
        <taxon>Eukaryota</taxon>
        <taxon>Metazoa</taxon>
        <taxon>Spiralia</taxon>
        <taxon>Lophotrochozoa</taxon>
        <taxon>Annelida</taxon>
        <taxon>Polychaeta</taxon>
        <taxon>Sedentaria</taxon>
        <taxon>Scolecida</taxon>
        <taxon>Capitellidae</taxon>
        <taxon>Capitella</taxon>
    </lineage>
</organism>
<dbReference type="CDD" id="cd00833">
    <property type="entry name" value="PKS"/>
    <property type="match status" value="1"/>
</dbReference>